<keyword evidence="3" id="KW-1185">Reference proteome</keyword>
<dbReference type="WBParaSite" id="GPUH_0000891001-mRNA-1">
    <property type="protein sequence ID" value="GPUH_0000891001-mRNA-1"/>
    <property type="gene ID" value="GPUH_0000891001"/>
</dbReference>
<organism evidence="4">
    <name type="scientific">Gongylonema pulchrum</name>
    <dbReference type="NCBI Taxonomy" id="637853"/>
    <lineage>
        <taxon>Eukaryota</taxon>
        <taxon>Metazoa</taxon>
        <taxon>Ecdysozoa</taxon>
        <taxon>Nematoda</taxon>
        <taxon>Chromadorea</taxon>
        <taxon>Rhabditida</taxon>
        <taxon>Spirurina</taxon>
        <taxon>Spiruromorpha</taxon>
        <taxon>Spiruroidea</taxon>
        <taxon>Gongylonematidae</taxon>
        <taxon>Gongylonema</taxon>
    </lineage>
</organism>
<dbReference type="AlphaFoldDB" id="A0A183DJK9"/>
<sequence>MGQKRKRRISSSREEEEQLAKILFGDKAGFPEGYDESIGSSEDEEEEKEKEAEPTTEVYLNSKKIASFLAP</sequence>
<proteinExistence type="predicted"/>
<feature type="compositionally biased region" description="Basic residues" evidence="1">
    <location>
        <begin position="1"/>
        <end position="10"/>
    </location>
</feature>
<dbReference type="EMBL" id="UYRT01027255">
    <property type="protein sequence ID" value="VDK66120.1"/>
    <property type="molecule type" value="Genomic_DNA"/>
</dbReference>
<reference evidence="4" key="1">
    <citation type="submission" date="2016-06" db="UniProtKB">
        <authorList>
            <consortium name="WormBaseParasite"/>
        </authorList>
    </citation>
    <scope>IDENTIFICATION</scope>
</reference>
<gene>
    <name evidence="2" type="ORF">GPUH_LOCUS8899</name>
</gene>
<name>A0A183DJK9_9BILA</name>
<evidence type="ECO:0000313" key="3">
    <source>
        <dbReference type="Proteomes" id="UP000271098"/>
    </source>
</evidence>
<evidence type="ECO:0000313" key="4">
    <source>
        <dbReference type="WBParaSite" id="GPUH_0000891001-mRNA-1"/>
    </source>
</evidence>
<evidence type="ECO:0000313" key="2">
    <source>
        <dbReference type="EMBL" id="VDK66120.1"/>
    </source>
</evidence>
<reference evidence="2 3" key="2">
    <citation type="submission" date="2018-11" db="EMBL/GenBank/DDBJ databases">
        <authorList>
            <consortium name="Pathogen Informatics"/>
        </authorList>
    </citation>
    <scope>NUCLEOTIDE SEQUENCE [LARGE SCALE GENOMIC DNA]</scope>
</reference>
<evidence type="ECO:0000256" key="1">
    <source>
        <dbReference type="SAM" id="MobiDB-lite"/>
    </source>
</evidence>
<protein>
    <submittedName>
        <fullName evidence="2 4">Uncharacterized protein</fullName>
    </submittedName>
</protein>
<dbReference type="Proteomes" id="UP000271098">
    <property type="component" value="Unassembled WGS sequence"/>
</dbReference>
<feature type="region of interest" description="Disordered" evidence="1">
    <location>
        <begin position="1"/>
        <end position="57"/>
    </location>
</feature>
<accession>A0A183DJK9</accession>